<dbReference type="Pfam" id="PF13558">
    <property type="entry name" value="SbcC_Walker_B"/>
    <property type="match status" value="1"/>
</dbReference>
<dbReference type="Gene3D" id="3.40.50.300">
    <property type="entry name" value="P-loop containing nucleotide triphosphate hydrolases"/>
    <property type="match status" value="1"/>
</dbReference>
<dbReference type="EMBL" id="FQVN01000004">
    <property type="protein sequence ID" value="SHF63452.1"/>
    <property type="molecule type" value="Genomic_DNA"/>
</dbReference>
<gene>
    <name evidence="2" type="ORF">SAMN05444320_104348</name>
</gene>
<dbReference type="SUPFAM" id="SSF52540">
    <property type="entry name" value="P-loop containing nucleoside triphosphate hydrolases"/>
    <property type="match status" value="1"/>
</dbReference>
<dbReference type="Proteomes" id="UP000184501">
    <property type="component" value="Unassembled WGS sequence"/>
</dbReference>
<name>A0A1M5D9V4_STRHI</name>
<feature type="coiled-coil region" evidence="1">
    <location>
        <begin position="496"/>
        <end position="544"/>
    </location>
</feature>
<sequence length="1652" mass="180311">MSSVEHPAERWGPVRDLPSVGVPGADGRWQPTRAGAVNSWAWSDEVLVFADGWMTLTGPNGSGKSLTASMLVTLLLDADTSQTALSVTGKAAGTLTSRHTDRNEREDRTGTWWVEYGMRDAVSKSTSYLTTGLWLRSVSGNLQRAFFLTPGRIGDQLVLTRAGDPVRIDDLASQLAETGGELFTSAAPLRSKAARHLAAVGDEPGYRHAVRQRLFAPLDEVQFEALMGVLRSLRSLRTAEAIPPAQMRAVLTEALPALDPDRLIVIGEAMERISELETQLADMRDEAKQLATVDKRYQRYVSALVEVEAARLTAANTDFDAQARQTRDATEKLEAARRAQDDAAERLRALDAEISVLEGRRDATDAALRDHAGAELPQREQRAAELAQDAKRAEGRADEAAVDAQIAAERSTEAAVSAEESMDHLTQLLDELRAASREVGAGAALERIVEVTGLLTAAGERDTPTVDLQHVCATPLAWVASRVEQVDLVAEALHAHADAQRDEQSAADELRRAERDEIEARQRAENTTRARQEAEADLVEQISRWATQARHFDDLPAELVEYRDSADEHLEPDLIEAWMSAAVDLVRGRINVTGHHRAADTAAALRDQAERARDDASKEQREAEAAAAEAAAALAAARAAALAEAAADQRRRASAEEACTREIDAARHQFDATERAAVDAAATADRTAINWARETHRWRAANRFLTTVALPDPAADVDPAAVRLAVEQAHAQVKVDLELLLNESRRALADARAAADEVEGKLLDARRAAPVPTAPPWRDRHPGQGVPLWALVDFAEGLPPEQANLVEGALLVSGLLDALVTSDGAALAGDLVITAGTPVPGRTLADLLRPEPSPAVPPDRVEALLRSVPVPRTAEHGQLTTGPLTAAAPEGYRAEFIGRTTRERRRLRLVAELEAALARATSAVDAAGSEVSTRKSNVLAAAAERDSLPDPTELVDARRDAARLRADAEEARHRAAERTAEAQRERDRVLALLTAAAERRTSGVAAVKQRLSHAEGVARATSHRTDEATRTAEQRRVAAAQAADALSRATEAQREADAERASFPDLGHVRRVHLDEDREEGVLRRAARQVLDVAERHRQAGAAVHEALRRLNQAATLPDGRLLPAERTLLQAHRVTATRLGHQVELWEHAATRATELARHARATAASARNRAAVAARDRAEADAAKLKAIREASTVAEARELYGAEYQQLTSARTGIVDDLNRAKKEHGEVLDRGQQASNAAAAAQATLDGIAPQREAAERRRDACVRQIGRLVEERFTSIPDELSNESGKPAHLTAALTWARRLLSDHTGGTDRLETLRQARGRALSQVESSARTTSTALARFDRQVVLASIEGTEWRRAVVADPGASRGEDLPAAVEKLTATAAQLEDDLRDDVKRTLKTGLFTQLRRDILVRREAAQELVRQIRRTLAEVRTGVANVGVQVEWTVREDEDARRMVELISQPQSDEIFEDMYTVLRQRMNERAGDSWKERVAHTFDYRSWHDWTISVTHSSFSDQNEGKFREVTARSNPLESLSTGERRLATMLPLLAAAWSMYSGPDYRGPRWVSIDEIDAAFDEPNLRQVLALLRSWAFDVLATAPFITPMIKKETGRVVVHQLVTAGKRRVTVPWLWEGHGEPEVLTLDLSAGGGEG</sequence>
<organism evidence="2 3">
    <name type="scientific">Streptoalloteichus hindustanus</name>
    <dbReference type="NCBI Taxonomy" id="2017"/>
    <lineage>
        <taxon>Bacteria</taxon>
        <taxon>Bacillati</taxon>
        <taxon>Actinomycetota</taxon>
        <taxon>Actinomycetes</taxon>
        <taxon>Pseudonocardiales</taxon>
        <taxon>Pseudonocardiaceae</taxon>
        <taxon>Streptoalloteichus</taxon>
    </lineage>
</organism>
<keyword evidence="2" id="KW-0378">Hydrolase</keyword>
<dbReference type="OrthoDB" id="8527901at2"/>
<protein>
    <submittedName>
        <fullName evidence="2">Putative exonuclease SbcCD, C subunit</fullName>
    </submittedName>
</protein>
<feature type="coiled-coil region" evidence="1">
    <location>
        <begin position="595"/>
        <end position="633"/>
    </location>
</feature>
<keyword evidence="3" id="KW-1185">Reference proteome</keyword>
<reference evidence="2 3" key="1">
    <citation type="submission" date="2016-11" db="EMBL/GenBank/DDBJ databases">
        <authorList>
            <person name="Jaros S."/>
            <person name="Januszkiewicz K."/>
            <person name="Wedrychowicz H."/>
        </authorList>
    </citation>
    <scope>NUCLEOTIDE SEQUENCE [LARGE SCALE GENOMIC DNA]</scope>
    <source>
        <strain evidence="2 3">DSM 44523</strain>
    </source>
</reference>
<dbReference type="RefSeq" id="WP_073483335.1">
    <property type="nucleotide sequence ID" value="NZ_FQVN01000004.1"/>
</dbReference>
<keyword evidence="2" id="KW-0540">Nuclease</keyword>
<dbReference type="GO" id="GO:0004527">
    <property type="term" value="F:exonuclease activity"/>
    <property type="evidence" value="ECO:0007669"/>
    <property type="project" value="UniProtKB-KW"/>
</dbReference>
<evidence type="ECO:0000313" key="3">
    <source>
        <dbReference type="Proteomes" id="UP000184501"/>
    </source>
</evidence>
<accession>A0A1M5D9V4</accession>
<feature type="coiled-coil region" evidence="1">
    <location>
        <begin position="734"/>
        <end position="768"/>
    </location>
</feature>
<evidence type="ECO:0000313" key="2">
    <source>
        <dbReference type="EMBL" id="SHF63452.1"/>
    </source>
</evidence>
<feature type="coiled-coil region" evidence="1">
    <location>
        <begin position="266"/>
        <end position="293"/>
    </location>
</feature>
<keyword evidence="2" id="KW-0269">Exonuclease</keyword>
<feature type="coiled-coil region" evidence="1">
    <location>
        <begin position="333"/>
        <end position="438"/>
    </location>
</feature>
<keyword evidence="1" id="KW-0175">Coiled coil</keyword>
<feature type="coiled-coil region" evidence="1">
    <location>
        <begin position="954"/>
        <end position="988"/>
    </location>
</feature>
<dbReference type="InterPro" id="IPR027417">
    <property type="entry name" value="P-loop_NTPase"/>
</dbReference>
<evidence type="ECO:0000256" key="1">
    <source>
        <dbReference type="SAM" id="Coils"/>
    </source>
</evidence>
<proteinExistence type="predicted"/>
<dbReference type="STRING" id="2017.SAMN05444320_104348"/>